<dbReference type="SUPFAM" id="SSF47090">
    <property type="entry name" value="PGBD-like"/>
    <property type="match status" value="1"/>
</dbReference>
<dbReference type="EMBL" id="BAAAZX010000048">
    <property type="protein sequence ID" value="GAA4030000.1"/>
    <property type="molecule type" value="Genomic_DNA"/>
</dbReference>
<evidence type="ECO:0000313" key="4">
    <source>
        <dbReference type="Proteomes" id="UP001500456"/>
    </source>
</evidence>
<dbReference type="InterPro" id="IPR036366">
    <property type="entry name" value="PGBDSf"/>
</dbReference>
<dbReference type="InterPro" id="IPR002477">
    <property type="entry name" value="Peptidoglycan-bd-like"/>
</dbReference>
<feature type="domain" description="Peptidoglycan binding-like" evidence="2">
    <location>
        <begin position="61"/>
        <end position="117"/>
    </location>
</feature>
<dbReference type="InterPro" id="IPR036365">
    <property type="entry name" value="PGBD-like_sf"/>
</dbReference>
<dbReference type="RefSeq" id="WP_266447095.1">
    <property type="nucleotide sequence ID" value="NZ_BAAAZX010000048.1"/>
</dbReference>
<name>A0ABP7TR40_9ACTN</name>
<keyword evidence="1" id="KW-0732">Signal</keyword>
<evidence type="ECO:0000313" key="3">
    <source>
        <dbReference type="EMBL" id="GAA4030000.1"/>
    </source>
</evidence>
<dbReference type="Pfam" id="PF01471">
    <property type="entry name" value="PG_binding_1"/>
    <property type="match status" value="1"/>
</dbReference>
<comment type="caution">
    <text evidence="3">The sequence shown here is derived from an EMBL/GenBank/DDBJ whole genome shotgun (WGS) entry which is preliminary data.</text>
</comment>
<feature type="signal peptide" evidence="1">
    <location>
        <begin position="1"/>
        <end position="26"/>
    </location>
</feature>
<accession>A0ABP7TR40</accession>
<sequence length="123" mass="12590">MPSLRSIAVAAAAAALTAGLGTPAAALTAAPDAAPADVRPAAWYCGYDNRPTPPSVSPGSTGNTVRELQCLLTQCAYYTGPINGVFDRATAVALRAFQNDHGIPYDGVVGPQTWTALRTCDVA</sequence>
<dbReference type="Proteomes" id="UP001500456">
    <property type="component" value="Unassembled WGS sequence"/>
</dbReference>
<protein>
    <recommendedName>
        <fullName evidence="2">Peptidoglycan binding-like domain-containing protein</fullName>
    </recommendedName>
</protein>
<dbReference type="Gene3D" id="1.10.101.10">
    <property type="entry name" value="PGBD-like superfamily/PGBD"/>
    <property type="match status" value="1"/>
</dbReference>
<keyword evidence="4" id="KW-1185">Reference proteome</keyword>
<organism evidence="3 4">
    <name type="scientific">Streptomyces plumbiresistens</name>
    <dbReference type="NCBI Taxonomy" id="511811"/>
    <lineage>
        <taxon>Bacteria</taxon>
        <taxon>Bacillati</taxon>
        <taxon>Actinomycetota</taxon>
        <taxon>Actinomycetes</taxon>
        <taxon>Kitasatosporales</taxon>
        <taxon>Streptomycetaceae</taxon>
        <taxon>Streptomyces</taxon>
    </lineage>
</organism>
<evidence type="ECO:0000259" key="2">
    <source>
        <dbReference type="Pfam" id="PF01471"/>
    </source>
</evidence>
<evidence type="ECO:0000256" key="1">
    <source>
        <dbReference type="SAM" id="SignalP"/>
    </source>
</evidence>
<feature type="chain" id="PRO_5046260895" description="Peptidoglycan binding-like domain-containing protein" evidence="1">
    <location>
        <begin position="27"/>
        <end position="123"/>
    </location>
</feature>
<proteinExistence type="predicted"/>
<gene>
    <name evidence="3" type="ORF">GCM10022232_89900</name>
</gene>
<reference evidence="4" key="1">
    <citation type="journal article" date="2019" name="Int. J. Syst. Evol. Microbiol.">
        <title>The Global Catalogue of Microorganisms (GCM) 10K type strain sequencing project: providing services to taxonomists for standard genome sequencing and annotation.</title>
        <authorList>
            <consortium name="The Broad Institute Genomics Platform"/>
            <consortium name="The Broad Institute Genome Sequencing Center for Infectious Disease"/>
            <person name="Wu L."/>
            <person name="Ma J."/>
        </authorList>
    </citation>
    <scope>NUCLEOTIDE SEQUENCE [LARGE SCALE GENOMIC DNA]</scope>
    <source>
        <strain evidence="4">JCM 16924</strain>
    </source>
</reference>